<reference evidence="2" key="2">
    <citation type="submission" date="2020-09" db="EMBL/GenBank/DDBJ databases">
        <authorList>
            <person name="Sun Q."/>
            <person name="Ohkuma M."/>
        </authorList>
    </citation>
    <scope>NUCLEOTIDE SEQUENCE</scope>
    <source>
        <strain evidence="2">JCM 4637</strain>
    </source>
</reference>
<evidence type="ECO:0000259" key="1">
    <source>
        <dbReference type="Pfam" id="PF13649"/>
    </source>
</evidence>
<dbReference type="GO" id="GO:0008168">
    <property type="term" value="F:methyltransferase activity"/>
    <property type="evidence" value="ECO:0007669"/>
    <property type="project" value="UniProtKB-KW"/>
</dbReference>
<evidence type="ECO:0000313" key="3">
    <source>
        <dbReference type="Proteomes" id="UP000638353"/>
    </source>
</evidence>
<protein>
    <submittedName>
        <fullName evidence="2">Methyltransferase</fullName>
    </submittedName>
</protein>
<dbReference type="InterPro" id="IPR041698">
    <property type="entry name" value="Methyltransf_25"/>
</dbReference>
<dbReference type="AlphaFoldDB" id="A0A918WZQ8"/>
<dbReference type="EMBL" id="BMVC01000008">
    <property type="protein sequence ID" value="GHC99033.1"/>
    <property type="molecule type" value="Genomic_DNA"/>
</dbReference>
<reference evidence="2" key="1">
    <citation type="journal article" date="2014" name="Int. J. Syst. Evol. Microbiol.">
        <title>Complete genome sequence of Corynebacterium casei LMG S-19264T (=DSM 44701T), isolated from a smear-ripened cheese.</title>
        <authorList>
            <consortium name="US DOE Joint Genome Institute (JGI-PGF)"/>
            <person name="Walter F."/>
            <person name="Albersmeier A."/>
            <person name="Kalinowski J."/>
            <person name="Ruckert C."/>
        </authorList>
    </citation>
    <scope>NUCLEOTIDE SEQUENCE</scope>
    <source>
        <strain evidence="2">JCM 4637</strain>
    </source>
</reference>
<comment type="caution">
    <text evidence="2">The sequence shown here is derived from an EMBL/GenBank/DDBJ whole genome shotgun (WGS) entry which is preliminary data.</text>
</comment>
<feature type="domain" description="Methyltransferase" evidence="1">
    <location>
        <begin position="54"/>
        <end position="144"/>
    </location>
</feature>
<dbReference type="GO" id="GO:0032259">
    <property type="term" value="P:methylation"/>
    <property type="evidence" value="ECO:0007669"/>
    <property type="project" value="UniProtKB-KW"/>
</dbReference>
<sequence>MTEANHLHATRLAYDTVAVSYAELVPATFADDVHGRAMIGAFAELTRKLDAGPVADLGCGPGHVTAHLRSLGVDAFGVDLSSRQVEVARRRYPDLRFAEGSMTGLDLADGSLGGVLSWYSVVHTPPELLPVVFAEFHRVLAPGGHALIAFKAGDRLRHLEHAYGHELSLDVYWTSPDRIAELLGRAGLLEVARLIREPSEQERPRQGQQAYLLGRKPVRPAAGAGEAAAQGGSVAEPG</sequence>
<dbReference type="Pfam" id="PF13649">
    <property type="entry name" value="Methyltransf_25"/>
    <property type="match status" value="1"/>
</dbReference>
<dbReference type="PANTHER" id="PTHR42912">
    <property type="entry name" value="METHYLTRANSFERASE"/>
    <property type="match status" value="1"/>
</dbReference>
<gene>
    <name evidence="2" type="ORF">GCM10010334_42130</name>
</gene>
<dbReference type="InterPro" id="IPR050508">
    <property type="entry name" value="Methyltransf_Superfamily"/>
</dbReference>
<organism evidence="2 3">
    <name type="scientific">Streptomyces finlayi</name>
    <dbReference type="NCBI Taxonomy" id="67296"/>
    <lineage>
        <taxon>Bacteria</taxon>
        <taxon>Bacillati</taxon>
        <taxon>Actinomycetota</taxon>
        <taxon>Actinomycetes</taxon>
        <taxon>Kitasatosporales</taxon>
        <taxon>Streptomycetaceae</taxon>
        <taxon>Streptomyces</taxon>
    </lineage>
</organism>
<dbReference type="RefSeq" id="WP_189824840.1">
    <property type="nucleotide sequence ID" value="NZ_BMVC01000008.1"/>
</dbReference>
<name>A0A918WZQ8_9ACTN</name>
<dbReference type="PANTHER" id="PTHR42912:SF45">
    <property type="entry name" value="23S RRNA (GUANINE(745)-N(1))-METHYLTRANSFERASE"/>
    <property type="match status" value="1"/>
</dbReference>
<dbReference type="CDD" id="cd02440">
    <property type="entry name" value="AdoMet_MTases"/>
    <property type="match status" value="1"/>
</dbReference>
<dbReference type="SUPFAM" id="SSF53335">
    <property type="entry name" value="S-adenosyl-L-methionine-dependent methyltransferases"/>
    <property type="match status" value="1"/>
</dbReference>
<dbReference type="Gene3D" id="3.40.50.150">
    <property type="entry name" value="Vaccinia Virus protein VP39"/>
    <property type="match status" value="1"/>
</dbReference>
<keyword evidence="2" id="KW-0808">Transferase</keyword>
<accession>A0A918WZQ8</accession>
<dbReference type="InterPro" id="IPR029063">
    <property type="entry name" value="SAM-dependent_MTases_sf"/>
</dbReference>
<evidence type="ECO:0000313" key="2">
    <source>
        <dbReference type="EMBL" id="GHC99033.1"/>
    </source>
</evidence>
<keyword evidence="2" id="KW-0489">Methyltransferase</keyword>
<dbReference type="Proteomes" id="UP000638353">
    <property type="component" value="Unassembled WGS sequence"/>
</dbReference>
<proteinExistence type="predicted"/>